<gene>
    <name evidence="1" type="ORF">T4E_10207</name>
</gene>
<dbReference type="Proteomes" id="UP000054815">
    <property type="component" value="Unassembled WGS sequence"/>
</dbReference>
<evidence type="ECO:0000313" key="1">
    <source>
        <dbReference type="EMBL" id="KRX93281.1"/>
    </source>
</evidence>
<dbReference type="EMBL" id="JYDU01000092">
    <property type="protein sequence ID" value="KRX93281.1"/>
    <property type="molecule type" value="Genomic_DNA"/>
</dbReference>
<evidence type="ECO:0000313" key="2">
    <source>
        <dbReference type="Proteomes" id="UP000054815"/>
    </source>
</evidence>
<accession>A0A0V0XYR9</accession>
<proteinExistence type="predicted"/>
<comment type="caution">
    <text evidence="1">The sequence shown here is derived from an EMBL/GenBank/DDBJ whole genome shotgun (WGS) entry which is preliminary data.</text>
</comment>
<dbReference type="AlphaFoldDB" id="A0A0V0XYR9"/>
<name>A0A0V0XYR9_TRIPS</name>
<sequence>MSWPPPSSRHCFSHSTRFAEVIDGFRLDGMMEVNLAISAMSNGSIRAQHEVYVDHKDLPVSTLVRKLKLEA</sequence>
<protein>
    <submittedName>
        <fullName evidence="1">Uncharacterized protein</fullName>
    </submittedName>
</protein>
<reference evidence="1 2" key="1">
    <citation type="submission" date="2015-01" db="EMBL/GenBank/DDBJ databases">
        <title>Evolution of Trichinella species and genotypes.</title>
        <authorList>
            <person name="Korhonen P.K."/>
            <person name="Edoardo P."/>
            <person name="Giuseppe L.R."/>
            <person name="Gasser R.B."/>
        </authorList>
    </citation>
    <scope>NUCLEOTIDE SEQUENCE [LARGE SCALE GENOMIC DNA]</scope>
    <source>
        <strain evidence="1">ISS141</strain>
    </source>
</reference>
<organism evidence="1 2">
    <name type="scientific">Trichinella pseudospiralis</name>
    <name type="common">Parasitic roundworm</name>
    <dbReference type="NCBI Taxonomy" id="6337"/>
    <lineage>
        <taxon>Eukaryota</taxon>
        <taxon>Metazoa</taxon>
        <taxon>Ecdysozoa</taxon>
        <taxon>Nematoda</taxon>
        <taxon>Enoplea</taxon>
        <taxon>Dorylaimia</taxon>
        <taxon>Trichinellida</taxon>
        <taxon>Trichinellidae</taxon>
        <taxon>Trichinella</taxon>
    </lineage>
</organism>